<feature type="domain" description="PSP1 C-terminal" evidence="2">
    <location>
        <begin position="648"/>
        <end position="762"/>
    </location>
</feature>
<dbReference type="AlphaFoldDB" id="G0VAR8"/>
<feature type="compositionally biased region" description="Low complexity" evidence="1">
    <location>
        <begin position="364"/>
        <end position="387"/>
    </location>
</feature>
<keyword evidence="4" id="KW-1185">Reference proteome</keyword>
<dbReference type="GO" id="GO:0005737">
    <property type="term" value="C:cytoplasm"/>
    <property type="evidence" value="ECO:0007669"/>
    <property type="project" value="TreeGrafter"/>
</dbReference>
<dbReference type="OMA" id="DEQHANE"/>
<feature type="region of interest" description="Disordered" evidence="1">
    <location>
        <begin position="350"/>
        <end position="387"/>
    </location>
</feature>
<dbReference type="HOGENOM" id="CLU_012771_0_0_1"/>
<dbReference type="InterPro" id="IPR047767">
    <property type="entry name" value="PSP1-like"/>
</dbReference>
<feature type="region of interest" description="Disordered" evidence="1">
    <location>
        <begin position="688"/>
        <end position="711"/>
    </location>
</feature>
<dbReference type="eggNOG" id="KOG4679">
    <property type="taxonomic scope" value="Eukaryota"/>
</dbReference>
<accession>G0VAR8</accession>
<feature type="compositionally biased region" description="Polar residues" evidence="1">
    <location>
        <begin position="136"/>
        <end position="165"/>
    </location>
</feature>
<dbReference type="FunCoup" id="G0VAR8">
    <property type="interactions" value="109"/>
</dbReference>
<reference key="2">
    <citation type="submission" date="2011-08" db="EMBL/GenBank/DDBJ databases">
        <title>Genome sequence of Naumovozyma castellii.</title>
        <authorList>
            <person name="Gordon J.L."/>
            <person name="Armisen D."/>
            <person name="Proux-Wera E."/>
            <person name="OhEigeartaigh S.S."/>
            <person name="Byrne K.P."/>
            <person name="Wolfe K.H."/>
        </authorList>
    </citation>
    <scope>NUCLEOTIDE SEQUENCE</scope>
    <source>
        <strain>Type strain:CBS 4309</strain>
    </source>
</reference>
<dbReference type="PANTHER" id="PTHR43830:SF3">
    <property type="entry name" value="PROTEIN PSP1"/>
    <property type="match status" value="1"/>
</dbReference>
<dbReference type="OrthoDB" id="243127at2759"/>
<proteinExistence type="predicted"/>
<dbReference type="Pfam" id="PF04468">
    <property type="entry name" value="PSP1"/>
    <property type="match status" value="1"/>
</dbReference>
<reference evidence="3 4" key="1">
    <citation type="journal article" date="2011" name="Proc. Natl. Acad. Sci. U.S.A.">
        <title>Evolutionary erosion of yeast sex chromosomes by mating-type switching accidents.</title>
        <authorList>
            <person name="Gordon J.L."/>
            <person name="Armisen D."/>
            <person name="Proux-Wera E."/>
            <person name="Oheigeartaigh S.S."/>
            <person name="Byrne K.P."/>
            <person name="Wolfe K.H."/>
        </authorList>
    </citation>
    <scope>NUCLEOTIDE SEQUENCE [LARGE SCALE GENOMIC DNA]</scope>
    <source>
        <strain evidence="4">ATCC 76901 / BCRC 22586 / CBS 4309 / NBRC 1992 / NRRL Y-12630</strain>
    </source>
</reference>
<dbReference type="InParanoid" id="G0VAR8"/>
<gene>
    <name evidence="3" type="primary">NCAS0B08610</name>
    <name evidence="3" type="ordered locus">NCAS_0B08610</name>
</gene>
<evidence type="ECO:0000256" key="1">
    <source>
        <dbReference type="SAM" id="MobiDB-lite"/>
    </source>
</evidence>
<protein>
    <recommendedName>
        <fullName evidence="2">PSP1 C-terminal domain-containing protein</fullName>
    </recommendedName>
</protein>
<evidence type="ECO:0000313" key="4">
    <source>
        <dbReference type="Proteomes" id="UP000001640"/>
    </source>
</evidence>
<organism evidence="3 4">
    <name type="scientific">Naumovozyma castellii</name>
    <name type="common">Yeast</name>
    <name type="synonym">Saccharomyces castellii</name>
    <dbReference type="NCBI Taxonomy" id="27288"/>
    <lineage>
        <taxon>Eukaryota</taxon>
        <taxon>Fungi</taxon>
        <taxon>Dikarya</taxon>
        <taxon>Ascomycota</taxon>
        <taxon>Saccharomycotina</taxon>
        <taxon>Saccharomycetes</taxon>
        <taxon>Saccharomycetales</taxon>
        <taxon>Saccharomycetaceae</taxon>
        <taxon>Naumovozyma</taxon>
    </lineage>
</organism>
<dbReference type="GeneID" id="96902501"/>
<dbReference type="InterPro" id="IPR007557">
    <property type="entry name" value="PSP1_C"/>
</dbReference>
<dbReference type="PROSITE" id="PS51411">
    <property type="entry name" value="PSP1_C"/>
    <property type="match status" value="1"/>
</dbReference>
<dbReference type="EMBL" id="HE576753">
    <property type="protein sequence ID" value="CCC68945.1"/>
    <property type="molecule type" value="Genomic_DNA"/>
</dbReference>
<sequence length="835" mass="94381">MTMELPSINSTTSISDNPELKNYYDKLLFKNSSGKSLVDLPRKAAAAAAVAHSLERRIGDISLNASDMPNATSPKGRNQNFMNGFLEYSTAMSKKSMDQNRRASFAAFQAPDHTSISPLGVPPNSGKSNMDEQHANETPTQGSRRQSIFNTLSPPANSNSTLAPNNDVQSSLFTFHFDKSTTTTTTTSGADTNKPNDYYYAMTHQDGFQMRQHDSFSPPVANINMHSSAATGTTMNHQNPVTAERRSSYISDTLIHNQTPLNNNNQYTTVRTNMDYSNGYYPNNGNNQDPMLQYRNHSISGVPSNNINPYLYSPPTAPMGPYHGGGGGGNQFNNNIPNEQFIPQYGNQYPRHQQQQRRHSQLASTYGNGNIRNNNNNYHSYNNSENGQNRYFNGNANTYLDYHVKDSNGNVIPSKVEPTEDKVKLENGLLLVPENKLAAPSDLQNYYHDCGSHYFSSEAVYKFIDYIKEMISTTTHSKDSNKKRQNILKFLSFLKSCNLNYNPQSDAFESNLMKNQDGGNRSNNSTSSYLHYRPLVLVSLKNGKLELLSMPQSTNLSMERGDLVIIDGDRGKDLVLVVEPQVDLNLALFINFLKKKIHFDSLITSKNQHYPNELFVKSLVESNKGISDNLNPKLYDVIELTQLIVPSKQVLRFATPWEVNTNLHNKFQDELKALHIAQLKLRSLNSGLSNHNHTHNGNEPMSPPTSSGSNKRQLNIKILNAEFQFDRKKLTFYYICEERNDFRDLIKGLFKFYKTRIWLCAIPNNLDIDAKYYDTQHKELKMYQDMMQHYTSADVSDFNLQQQGEGLLIAPSLKTLELDDFQIGVYKELVDALFV</sequence>
<dbReference type="KEGG" id="ncs:NCAS_0B08610"/>
<dbReference type="RefSeq" id="XP_003675315.1">
    <property type="nucleotide sequence ID" value="XM_003675267.1"/>
</dbReference>
<dbReference type="Proteomes" id="UP000001640">
    <property type="component" value="Chromosome 2"/>
</dbReference>
<dbReference type="PANTHER" id="PTHR43830">
    <property type="entry name" value="PROTEIN PSP1"/>
    <property type="match status" value="1"/>
</dbReference>
<feature type="region of interest" description="Disordered" evidence="1">
    <location>
        <begin position="108"/>
        <end position="165"/>
    </location>
</feature>
<evidence type="ECO:0000259" key="2">
    <source>
        <dbReference type="PROSITE" id="PS51411"/>
    </source>
</evidence>
<name>G0VAR8_NAUCA</name>
<evidence type="ECO:0000313" key="3">
    <source>
        <dbReference type="EMBL" id="CCC68945.1"/>
    </source>
</evidence>